<dbReference type="AlphaFoldDB" id="Q9ABL1"/>
<evidence type="ECO:0000313" key="3">
    <source>
        <dbReference type="Proteomes" id="UP000001816"/>
    </source>
</evidence>
<feature type="region of interest" description="Disordered" evidence="1">
    <location>
        <begin position="30"/>
        <end position="52"/>
    </location>
</feature>
<proteinExistence type="predicted"/>
<gene>
    <name evidence="2" type="ordered locus">CC_0216</name>
</gene>
<evidence type="ECO:0000313" key="2">
    <source>
        <dbReference type="EMBL" id="AAK22203.1"/>
    </source>
</evidence>
<feature type="region of interest" description="Disordered" evidence="1">
    <location>
        <begin position="84"/>
        <end position="115"/>
    </location>
</feature>
<dbReference type="PIR" id="G87275">
    <property type="entry name" value="G87275"/>
</dbReference>
<protein>
    <submittedName>
        <fullName evidence="2">Uncharacterized protein</fullName>
    </submittedName>
</protein>
<name>Q9ABL1_CAUVC</name>
<dbReference type="EnsemblBacteria" id="AAK22203">
    <property type="protein sequence ID" value="AAK22203"/>
    <property type="gene ID" value="CC_0216"/>
</dbReference>
<accession>Q9ABL1</accession>
<dbReference type="STRING" id="190650.CC_0216"/>
<dbReference type="BioCyc" id="CAULO:CC0216-MONOMER"/>
<evidence type="ECO:0000256" key="1">
    <source>
        <dbReference type="SAM" id="MobiDB-lite"/>
    </source>
</evidence>
<dbReference type="KEGG" id="ccr:CC_0216"/>
<reference evidence="2 3" key="1">
    <citation type="journal article" date="2001" name="Proc. Natl. Acad. Sci. U.S.A.">
        <title>Complete genome sequence of Caulobacter crescentus.</title>
        <authorList>
            <person name="Nierman W.C."/>
            <person name="Feldblyum T.V."/>
            <person name="Laub M.T."/>
            <person name="Paulsen I.T."/>
            <person name="Nelson K.E."/>
            <person name="Eisen J.A."/>
            <person name="Heidelberg J.F."/>
            <person name="Alley M.R."/>
            <person name="Ohta N."/>
            <person name="Maddock J.R."/>
            <person name="Potocka I."/>
            <person name="Nelson W.C."/>
            <person name="Newton A."/>
            <person name="Stephens C."/>
            <person name="Phadke N.D."/>
            <person name="Ely B."/>
            <person name="DeBoy R.T."/>
            <person name="Dodson R.J."/>
            <person name="Durkin A.S."/>
            <person name="Gwinn M.L."/>
            <person name="Haft D.H."/>
            <person name="Kolonay J.F."/>
            <person name="Smit J."/>
            <person name="Craven M.B."/>
            <person name="Khouri H."/>
            <person name="Shetty J."/>
            <person name="Berry K."/>
            <person name="Utterback T."/>
            <person name="Tran K."/>
            <person name="Wolf A."/>
            <person name="Vamathevan J."/>
            <person name="Ermolaeva M."/>
            <person name="White O."/>
            <person name="Salzberg S.L."/>
            <person name="Venter J.C."/>
            <person name="Shapiro L."/>
            <person name="Fraser C.M."/>
        </authorList>
    </citation>
    <scope>NUCLEOTIDE SEQUENCE [LARGE SCALE GENOMIC DNA]</scope>
    <source>
        <strain evidence="3">ATCC 19089 / CB15</strain>
    </source>
</reference>
<organism evidence="2 3">
    <name type="scientific">Caulobacter vibrioides (strain ATCC 19089 / CIP 103742 / CB 15)</name>
    <name type="common">Caulobacter crescentus</name>
    <dbReference type="NCBI Taxonomy" id="190650"/>
    <lineage>
        <taxon>Bacteria</taxon>
        <taxon>Pseudomonadati</taxon>
        <taxon>Pseudomonadota</taxon>
        <taxon>Alphaproteobacteria</taxon>
        <taxon>Caulobacterales</taxon>
        <taxon>Caulobacteraceae</taxon>
        <taxon>Caulobacter</taxon>
    </lineage>
</organism>
<dbReference type="Proteomes" id="UP000001816">
    <property type="component" value="Chromosome"/>
</dbReference>
<sequence length="115" mass="12305">MLRVRHEKTRRPASSRRSCWAMTIPLPSPTGSLPITVMRPRRSSPTGGLRIQRRASTPRRLVCGQAALASESSRVQIAKIMASGAPLSTGQPGEKAAMKASRALASTARVPSETT</sequence>
<dbReference type="HOGENOM" id="CLU_2104582_0_0_5"/>
<keyword evidence="3" id="KW-1185">Reference proteome</keyword>
<dbReference type="EMBL" id="AE005673">
    <property type="protein sequence ID" value="AAK22203.1"/>
    <property type="molecule type" value="Genomic_DNA"/>
</dbReference>